<protein>
    <recommendedName>
        <fullName evidence="2">Peptide deformylase</fullName>
        <shortName evidence="2">PDF</shortName>
        <ecNumber evidence="2">3.5.1.88</ecNumber>
    </recommendedName>
    <alternativeName>
        <fullName evidence="2">Polypeptide deformylase</fullName>
    </alternativeName>
</protein>
<keyword evidence="2" id="KW-0648">Protein biosynthesis</keyword>
<dbReference type="InterPro" id="IPR036821">
    <property type="entry name" value="Peptide_deformylase_sf"/>
</dbReference>
<dbReference type="GO" id="GO:0006412">
    <property type="term" value="P:translation"/>
    <property type="evidence" value="ECO:0007669"/>
    <property type="project" value="UniProtKB-UniRule"/>
</dbReference>
<dbReference type="Proteomes" id="UP000077098">
    <property type="component" value="Unassembled WGS sequence"/>
</dbReference>
<dbReference type="PANTHER" id="PTHR10458">
    <property type="entry name" value="PEPTIDE DEFORMYLASE"/>
    <property type="match status" value="1"/>
</dbReference>
<dbReference type="PIRSF" id="PIRSF004749">
    <property type="entry name" value="Pep_def"/>
    <property type="match status" value="1"/>
</dbReference>
<dbReference type="HAMAP" id="MF_00163">
    <property type="entry name" value="Pep_deformylase"/>
    <property type="match status" value="1"/>
</dbReference>
<dbReference type="Pfam" id="PF01327">
    <property type="entry name" value="Pep_deformylase"/>
    <property type="match status" value="1"/>
</dbReference>
<dbReference type="SUPFAM" id="SSF56420">
    <property type="entry name" value="Peptide deformylase"/>
    <property type="match status" value="1"/>
</dbReference>
<dbReference type="CDD" id="cd00487">
    <property type="entry name" value="Pep_deformylase"/>
    <property type="match status" value="1"/>
</dbReference>
<gene>
    <name evidence="2" type="primary">def</name>
    <name evidence="3" type="ORF">A7J57_22005</name>
</gene>
<dbReference type="GO" id="GO:0046872">
    <property type="term" value="F:metal ion binding"/>
    <property type="evidence" value="ECO:0007669"/>
    <property type="project" value="UniProtKB-KW"/>
</dbReference>
<comment type="caution">
    <text evidence="3">The sequence shown here is derived from an EMBL/GenBank/DDBJ whole genome shotgun (WGS) entry which is preliminary data.</text>
</comment>
<comment type="catalytic activity">
    <reaction evidence="2">
        <text>N-terminal N-formyl-L-methionyl-[peptide] + H2O = N-terminal L-methionyl-[peptide] + formate</text>
        <dbReference type="Rhea" id="RHEA:24420"/>
        <dbReference type="Rhea" id="RHEA-COMP:10639"/>
        <dbReference type="Rhea" id="RHEA-COMP:10640"/>
        <dbReference type="ChEBI" id="CHEBI:15377"/>
        <dbReference type="ChEBI" id="CHEBI:15740"/>
        <dbReference type="ChEBI" id="CHEBI:49298"/>
        <dbReference type="ChEBI" id="CHEBI:64731"/>
        <dbReference type="EC" id="3.5.1.88"/>
    </reaction>
</comment>
<proteinExistence type="inferred from homology"/>
<feature type="binding site" evidence="2">
    <location>
        <position position="135"/>
    </location>
    <ligand>
        <name>Fe cation</name>
        <dbReference type="ChEBI" id="CHEBI:24875"/>
    </ligand>
</feature>
<dbReference type="EMBL" id="LXPS01000006">
    <property type="protein sequence ID" value="OAE48362.1"/>
    <property type="molecule type" value="Genomic_DNA"/>
</dbReference>
<sequence length="154" mass="16678">MTVRKIVSSLNRMLRQRSALVSLEDRTIGALVKDMLDTMYAAGGLGLAAVQIGVLKQVIVVDLSGGVPPSPQIFINPEVIEASGEQVVFREGCLSLPGVMVNVKRPANVHVRYRSIDGEVSEIMAHGLLAICLQHEIDHLDGVLITDHVSPEEF</sequence>
<dbReference type="InterPro" id="IPR023635">
    <property type="entry name" value="Peptide_deformylase"/>
</dbReference>
<reference evidence="3 4" key="1">
    <citation type="submission" date="2016-05" db="EMBL/GenBank/DDBJ databases">
        <authorList>
            <person name="Lavstsen T."/>
            <person name="Jespersen J.S."/>
        </authorList>
    </citation>
    <scope>NUCLEOTIDE SEQUENCE [LARGE SCALE GENOMIC DNA]</scope>
    <source>
        <strain evidence="3 4">KCJ1736</strain>
    </source>
</reference>
<dbReference type="GO" id="GO:0042586">
    <property type="term" value="F:peptide deformylase activity"/>
    <property type="evidence" value="ECO:0007669"/>
    <property type="project" value="UniProtKB-UniRule"/>
</dbReference>
<dbReference type="NCBIfam" id="NF001159">
    <property type="entry name" value="PRK00150.1-3"/>
    <property type="match status" value="1"/>
</dbReference>
<organism evidence="3 4">
    <name type="scientific">Agrobacterium tumefaciens</name>
    <dbReference type="NCBI Taxonomy" id="358"/>
    <lineage>
        <taxon>Bacteria</taxon>
        <taxon>Pseudomonadati</taxon>
        <taxon>Pseudomonadota</taxon>
        <taxon>Alphaproteobacteria</taxon>
        <taxon>Hyphomicrobiales</taxon>
        <taxon>Rhizobiaceae</taxon>
        <taxon>Rhizobium/Agrobacterium group</taxon>
        <taxon>Agrobacterium</taxon>
        <taxon>Agrobacterium tumefaciens complex</taxon>
    </lineage>
</organism>
<name>A0A176XFH8_AGRTU</name>
<feature type="binding site" evidence="2">
    <location>
        <position position="139"/>
    </location>
    <ligand>
        <name>Fe cation</name>
        <dbReference type="ChEBI" id="CHEBI:24875"/>
    </ligand>
</feature>
<evidence type="ECO:0000313" key="3">
    <source>
        <dbReference type="EMBL" id="OAE48362.1"/>
    </source>
</evidence>
<feature type="binding site" evidence="2">
    <location>
        <position position="93"/>
    </location>
    <ligand>
        <name>Fe cation</name>
        <dbReference type="ChEBI" id="CHEBI:24875"/>
    </ligand>
</feature>
<comment type="function">
    <text evidence="2">Removes the formyl group from the N-terminal Met of newly synthesized proteins. Requires at least a dipeptide for an efficient rate of reaction. N-terminal L-methionine is a prerequisite for activity but the enzyme has broad specificity at other positions.</text>
</comment>
<dbReference type="PANTHER" id="PTHR10458:SF22">
    <property type="entry name" value="PEPTIDE DEFORMYLASE"/>
    <property type="match status" value="1"/>
</dbReference>
<evidence type="ECO:0000256" key="1">
    <source>
        <dbReference type="ARBA" id="ARBA00010759"/>
    </source>
</evidence>
<dbReference type="EC" id="3.5.1.88" evidence="2"/>
<dbReference type="PRINTS" id="PR01576">
    <property type="entry name" value="PDEFORMYLASE"/>
</dbReference>
<comment type="cofactor">
    <cofactor evidence="2">
        <name>Fe(2+)</name>
        <dbReference type="ChEBI" id="CHEBI:29033"/>
    </cofactor>
    <text evidence="2">Binds 1 Fe(2+) ion.</text>
</comment>
<keyword evidence="2" id="KW-0479">Metal-binding</keyword>
<keyword evidence="2" id="KW-0408">Iron</keyword>
<dbReference type="Gene3D" id="3.90.45.10">
    <property type="entry name" value="Peptide deformylase"/>
    <property type="match status" value="1"/>
</dbReference>
<evidence type="ECO:0000313" key="4">
    <source>
        <dbReference type="Proteomes" id="UP000077098"/>
    </source>
</evidence>
<keyword evidence="2" id="KW-0378">Hydrolase</keyword>
<comment type="similarity">
    <text evidence="1 2">Belongs to the polypeptide deformylase family.</text>
</comment>
<accession>A0A176XFH8</accession>
<evidence type="ECO:0000256" key="2">
    <source>
        <dbReference type="HAMAP-Rule" id="MF_00163"/>
    </source>
</evidence>
<dbReference type="NCBIfam" id="TIGR00079">
    <property type="entry name" value="pept_deformyl"/>
    <property type="match status" value="1"/>
</dbReference>
<feature type="active site" evidence="2">
    <location>
        <position position="136"/>
    </location>
</feature>
<dbReference type="AlphaFoldDB" id="A0A176XFH8"/>